<comment type="caution">
    <text evidence="1">The sequence shown here is derived from an EMBL/GenBank/DDBJ whole genome shotgun (WGS) entry which is preliminary data.</text>
</comment>
<evidence type="ECO:0000313" key="2">
    <source>
        <dbReference type="Proteomes" id="UP000789525"/>
    </source>
</evidence>
<sequence>MDEATVSSSSTPSNNRSPLPHDSIPSENSSKHRQVYRSDVCPLSVLEQIRGRYNNVRKSKLPLIEATKQIVFVDLLIGLLSEEGFDFRQGIDGKHLLVDKTHGNKVYVEIIDEEEENDENVDVEEENDENVDVEEEIDENVDDVEEEIDENVDDVEEEIDENVDDVEEEKS</sequence>
<dbReference type="Proteomes" id="UP000789525">
    <property type="component" value="Unassembled WGS sequence"/>
</dbReference>
<name>A0ACA9KWN9_9GLOM</name>
<evidence type="ECO:0000313" key="1">
    <source>
        <dbReference type="EMBL" id="CAG8497845.1"/>
    </source>
</evidence>
<accession>A0ACA9KWN9</accession>
<gene>
    <name evidence="1" type="ORF">ACOLOM_LOCUS2663</name>
</gene>
<proteinExistence type="predicted"/>
<keyword evidence="2" id="KW-1185">Reference proteome</keyword>
<protein>
    <submittedName>
        <fullName evidence="1">6025_t:CDS:1</fullName>
    </submittedName>
</protein>
<reference evidence="1" key="1">
    <citation type="submission" date="2021-06" db="EMBL/GenBank/DDBJ databases">
        <authorList>
            <person name="Kallberg Y."/>
            <person name="Tangrot J."/>
            <person name="Rosling A."/>
        </authorList>
    </citation>
    <scope>NUCLEOTIDE SEQUENCE</scope>
    <source>
        <strain evidence="1">CL356</strain>
    </source>
</reference>
<dbReference type="EMBL" id="CAJVPT010003606">
    <property type="protein sequence ID" value="CAG8497845.1"/>
    <property type="molecule type" value="Genomic_DNA"/>
</dbReference>
<organism evidence="1 2">
    <name type="scientific">Acaulospora colombiana</name>
    <dbReference type="NCBI Taxonomy" id="27376"/>
    <lineage>
        <taxon>Eukaryota</taxon>
        <taxon>Fungi</taxon>
        <taxon>Fungi incertae sedis</taxon>
        <taxon>Mucoromycota</taxon>
        <taxon>Glomeromycotina</taxon>
        <taxon>Glomeromycetes</taxon>
        <taxon>Diversisporales</taxon>
        <taxon>Acaulosporaceae</taxon>
        <taxon>Acaulospora</taxon>
    </lineage>
</organism>